<dbReference type="SUPFAM" id="SSF55961">
    <property type="entry name" value="Bet v1-like"/>
    <property type="match status" value="1"/>
</dbReference>
<gene>
    <name evidence="1" type="ORF">GCM10009554_75970</name>
</gene>
<dbReference type="InterPro" id="IPR019587">
    <property type="entry name" value="Polyketide_cyclase/dehydratase"/>
</dbReference>
<name>A0ABP4C4B0_9ACTN</name>
<dbReference type="CDD" id="cd08865">
    <property type="entry name" value="SRPBCC_10"/>
    <property type="match status" value="1"/>
</dbReference>
<dbReference type="InterPro" id="IPR023393">
    <property type="entry name" value="START-like_dom_sf"/>
</dbReference>
<keyword evidence="2" id="KW-1185">Reference proteome</keyword>
<sequence length="149" mass="16677">MTRVITIERVVTVEKSVESVFAYLSDFETTTEWDPGTVSTVKLEGDGGPGTKYRNKSSFAGRETELEYVVQQLEPGRVFQLRGENKTVTALDTMTFRATESGGTEVTYRAEFEFKGVTRLIEPLFKTQFKKLGDEAEAGMRTALEKLEG</sequence>
<organism evidence="1 2">
    <name type="scientific">Kribbella koreensis</name>
    <dbReference type="NCBI Taxonomy" id="57909"/>
    <lineage>
        <taxon>Bacteria</taxon>
        <taxon>Bacillati</taxon>
        <taxon>Actinomycetota</taxon>
        <taxon>Actinomycetes</taxon>
        <taxon>Propionibacteriales</taxon>
        <taxon>Kribbellaceae</taxon>
        <taxon>Kribbella</taxon>
    </lineage>
</organism>
<comment type="caution">
    <text evidence="1">The sequence shown here is derived from an EMBL/GenBank/DDBJ whole genome shotgun (WGS) entry which is preliminary data.</text>
</comment>
<accession>A0ABP4C4B0</accession>
<evidence type="ECO:0000313" key="2">
    <source>
        <dbReference type="Proteomes" id="UP001500542"/>
    </source>
</evidence>
<dbReference type="Gene3D" id="3.30.530.20">
    <property type="match status" value="1"/>
</dbReference>
<protein>
    <submittedName>
        <fullName evidence="1">SRPBCC family protein</fullName>
    </submittedName>
</protein>
<evidence type="ECO:0000313" key="1">
    <source>
        <dbReference type="EMBL" id="GAA0960620.1"/>
    </source>
</evidence>
<dbReference type="EMBL" id="BAAAHK010000021">
    <property type="protein sequence ID" value="GAA0960620.1"/>
    <property type="molecule type" value="Genomic_DNA"/>
</dbReference>
<dbReference type="Proteomes" id="UP001500542">
    <property type="component" value="Unassembled WGS sequence"/>
</dbReference>
<reference evidence="2" key="1">
    <citation type="journal article" date="2019" name="Int. J. Syst. Evol. Microbiol.">
        <title>The Global Catalogue of Microorganisms (GCM) 10K type strain sequencing project: providing services to taxonomists for standard genome sequencing and annotation.</title>
        <authorList>
            <consortium name="The Broad Institute Genomics Platform"/>
            <consortium name="The Broad Institute Genome Sequencing Center for Infectious Disease"/>
            <person name="Wu L."/>
            <person name="Ma J."/>
        </authorList>
    </citation>
    <scope>NUCLEOTIDE SEQUENCE [LARGE SCALE GENOMIC DNA]</scope>
    <source>
        <strain evidence="2">JCM 10977</strain>
    </source>
</reference>
<dbReference type="Pfam" id="PF10604">
    <property type="entry name" value="Polyketide_cyc2"/>
    <property type="match status" value="1"/>
</dbReference>
<proteinExistence type="predicted"/>